<feature type="signal peptide" evidence="6">
    <location>
        <begin position="1"/>
        <end position="21"/>
    </location>
</feature>
<dbReference type="EMBL" id="VULT01000005">
    <property type="protein sequence ID" value="MSS17020.1"/>
    <property type="molecule type" value="Genomic_DNA"/>
</dbReference>
<proteinExistence type="inferred from homology"/>
<dbReference type="AlphaFoldDB" id="A0A6L5X9J0"/>
<dbReference type="SUPFAM" id="SSF48452">
    <property type="entry name" value="TPR-like"/>
    <property type="match status" value="1"/>
</dbReference>
<keyword evidence="10" id="KW-1185">Reference proteome</keyword>
<dbReference type="InterPro" id="IPR033985">
    <property type="entry name" value="SusD-like_N"/>
</dbReference>
<dbReference type="GO" id="GO:0009279">
    <property type="term" value="C:cell outer membrane"/>
    <property type="evidence" value="ECO:0007669"/>
    <property type="project" value="UniProtKB-SubCell"/>
</dbReference>
<comment type="subcellular location">
    <subcellularLocation>
        <location evidence="1">Cell outer membrane</location>
    </subcellularLocation>
</comment>
<organism evidence="9 10">
    <name type="scientific">Sodaliphilus pleomorphus</name>
    <dbReference type="NCBI Taxonomy" id="2606626"/>
    <lineage>
        <taxon>Bacteria</taxon>
        <taxon>Pseudomonadati</taxon>
        <taxon>Bacteroidota</taxon>
        <taxon>Bacteroidia</taxon>
        <taxon>Bacteroidales</taxon>
        <taxon>Muribaculaceae</taxon>
        <taxon>Sodaliphilus</taxon>
    </lineage>
</organism>
<reference evidence="9 10" key="1">
    <citation type="submission" date="2019-08" db="EMBL/GenBank/DDBJ databases">
        <title>In-depth cultivation of the pig gut microbiome towards novel bacterial diversity and tailored functional studies.</title>
        <authorList>
            <person name="Wylensek D."/>
            <person name="Hitch T.C.A."/>
            <person name="Clavel T."/>
        </authorList>
    </citation>
    <scope>NUCLEOTIDE SEQUENCE [LARGE SCALE GENOMIC DNA]</scope>
    <source>
        <strain evidence="9 10">Oil-RF-744-WCA-WT-10</strain>
    </source>
</reference>
<comment type="caution">
    <text evidence="9">The sequence shown here is derived from an EMBL/GenBank/DDBJ whole genome shotgun (WGS) entry which is preliminary data.</text>
</comment>
<evidence type="ECO:0000313" key="10">
    <source>
        <dbReference type="Proteomes" id="UP000483362"/>
    </source>
</evidence>
<evidence type="ECO:0000256" key="4">
    <source>
        <dbReference type="ARBA" id="ARBA00023136"/>
    </source>
</evidence>
<comment type="similarity">
    <text evidence="2">Belongs to the SusD family.</text>
</comment>
<dbReference type="InterPro" id="IPR011990">
    <property type="entry name" value="TPR-like_helical_dom_sf"/>
</dbReference>
<evidence type="ECO:0000256" key="1">
    <source>
        <dbReference type="ARBA" id="ARBA00004442"/>
    </source>
</evidence>
<sequence>MNKIFKYALLGAVVLGLSACSEDQLNTTPTDSMSGETLLANATNALVPLNGIYRSMYTPGWTTTGNIAQTFGISAYNLMAEVMGDDMIMGAMGSGWFWYDAVYNMKSFYTRSTFRSYDLWKAYYTWIANANYIIAAQSTMAGDAKAVDYVMGQAYAIRAYSYFMLEQSFARNYANHKTEPGVPLYTGPTFTSTTGQPRATNQEVYDQINSDINKAVELLQGTSQQDVSHIGYAVALGLKARIALTEQDWTTAADAAVKAIAASGKEILPVKDFAGMNSVKASNVMWGAKIVTDQAGKYASLFAMVDTLYHGSRAPKQINLDLYNHMSRTDTRRAWWDPNSKYSTGGYEQDKFHFSNIATWEGDYVWMRVEEMYLIAAEAYCHAGDDAQARQYLSALMAKRDPNFDASQYSGSSLPTLTSDQFTGAYAHSLLNEIILQRRIELWGEAGRIYDIRRLEQGFRRTSAQGFPTGELLTTRPTDNPESYMWVLTIPQAEFDGNANMNASTDQNPVGDLK</sequence>
<keyword evidence="4" id="KW-0472">Membrane</keyword>
<keyword evidence="5" id="KW-0998">Cell outer membrane</keyword>
<evidence type="ECO:0000256" key="3">
    <source>
        <dbReference type="ARBA" id="ARBA00022729"/>
    </source>
</evidence>
<evidence type="ECO:0000256" key="5">
    <source>
        <dbReference type="ARBA" id="ARBA00023237"/>
    </source>
</evidence>
<feature type="domain" description="SusD-like N-terminal" evidence="8">
    <location>
        <begin position="108"/>
        <end position="244"/>
    </location>
</feature>
<feature type="domain" description="RagB/SusD" evidence="7">
    <location>
        <begin position="334"/>
        <end position="509"/>
    </location>
</feature>
<dbReference type="Pfam" id="PF07980">
    <property type="entry name" value="SusD_RagB"/>
    <property type="match status" value="1"/>
</dbReference>
<dbReference type="RefSeq" id="WP_154327577.1">
    <property type="nucleotide sequence ID" value="NZ_CP045696.1"/>
</dbReference>
<keyword evidence="3 6" id="KW-0732">Signal</keyword>
<evidence type="ECO:0000313" key="9">
    <source>
        <dbReference type="EMBL" id="MSS17020.1"/>
    </source>
</evidence>
<accession>A0A6L5X9J0</accession>
<evidence type="ECO:0000259" key="7">
    <source>
        <dbReference type="Pfam" id="PF07980"/>
    </source>
</evidence>
<name>A0A6L5X9J0_9BACT</name>
<dbReference type="InterPro" id="IPR012944">
    <property type="entry name" value="SusD_RagB_dom"/>
</dbReference>
<dbReference type="Proteomes" id="UP000483362">
    <property type="component" value="Unassembled WGS sequence"/>
</dbReference>
<evidence type="ECO:0000256" key="6">
    <source>
        <dbReference type="SAM" id="SignalP"/>
    </source>
</evidence>
<dbReference type="PROSITE" id="PS51257">
    <property type="entry name" value="PROKAR_LIPOPROTEIN"/>
    <property type="match status" value="1"/>
</dbReference>
<protein>
    <submittedName>
        <fullName evidence="9">RagB/SusD family nutrient uptake outer membrane protein</fullName>
    </submittedName>
</protein>
<dbReference type="Gene3D" id="1.25.40.390">
    <property type="match status" value="1"/>
</dbReference>
<evidence type="ECO:0000259" key="8">
    <source>
        <dbReference type="Pfam" id="PF14322"/>
    </source>
</evidence>
<feature type="chain" id="PRO_5026979079" evidence="6">
    <location>
        <begin position="22"/>
        <end position="514"/>
    </location>
</feature>
<gene>
    <name evidence="9" type="ORF">FYJ29_04470</name>
</gene>
<dbReference type="Pfam" id="PF14322">
    <property type="entry name" value="SusD-like_3"/>
    <property type="match status" value="1"/>
</dbReference>
<evidence type="ECO:0000256" key="2">
    <source>
        <dbReference type="ARBA" id="ARBA00006275"/>
    </source>
</evidence>